<sequence>MEAPRRVGAARDAGSLEGASPALAVALIIRFLVELALLAGAGIVAAHAADGAWRWVAVGASVIVVAVLWGLFLSPKAAIPVPAVVALAMEAVLFLGVGAALFLLGWGAPAVLGVVIWAVDRAAVAVLRR</sequence>
<dbReference type="Pfam" id="PF10823">
    <property type="entry name" value="DUF2568"/>
    <property type="match status" value="1"/>
</dbReference>
<proteinExistence type="predicted"/>
<keyword evidence="1" id="KW-1133">Transmembrane helix</keyword>
<evidence type="ECO:0000313" key="3">
    <source>
        <dbReference type="Proteomes" id="UP001164305"/>
    </source>
</evidence>
<name>A0ABY6FZQ1_9MICO</name>
<dbReference type="EMBL" id="CP107020">
    <property type="protein sequence ID" value="UYG15904.1"/>
    <property type="molecule type" value="Genomic_DNA"/>
</dbReference>
<keyword evidence="1" id="KW-0812">Transmembrane</keyword>
<keyword evidence="3" id="KW-1185">Reference proteome</keyword>
<dbReference type="InterPro" id="IPR021214">
    <property type="entry name" value="DUF2568"/>
</dbReference>
<accession>A0ABY6FZQ1</accession>
<organism evidence="2 3">
    <name type="scientific">Brachybacterium huguangmaarense</name>
    <dbReference type="NCBI Taxonomy" id="1652028"/>
    <lineage>
        <taxon>Bacteria</taxon>
        <taxon>Bacillati</taxon>
        <taxon>Actinomycetota</taxon>
        <taxon>Actinomycetes</taxon>
        <taxon>Micrococcales</taxon>
        <taxon>Dermabacteraceae</taxon>
        <taxon>Brachybacterium</taxon>
    </lineage>
</organism>
<reference evidence="2" key="1">
    <citation type="submission" date="2022-10" db="EMBL/GenBank/DDBJ databases">
        <title>Whole-Genome Sequencing of Brachybacterium huguangmaarense BRM-3, Isolated from Betula schmidtii.</title>
        <authorList>
            <person name="Haam D."/>
        </authorList>
    </citation>
    <scope>NUCLEOTIDE SEQUENCE</scope>
    <source>
        <strain evidence="2">BRM-3</strain>
    </source>
</reference>
<evidence type="ECO:0000313" key="2">
    <source>
        <dbReference type="EMBL" id="UYG15904.1"/>
    </source>
</evidence>
<feature type="transmembrane region" description="Helical" evidence="1">
    <location>
        <begin position="21"/>
        <end position="46"/>
    </location>
</feature>
<keyword evidence="1" id="KW-0472">Membrane</keyword>
<gene>
    <name evidence="2" type="ORF">BRM3_09660</name>
</gene>
<dbReference type="Proteomes" id="UP001164305">
    <property type="component" value="Chromosome"/>
</dbReference>
<protein>
    <submittedName>
        <fullName evidence="2">YrdB family protein</fullName>
    </submittedName>
</protein>
<dbReference type="RefSeq" id="WP_263593118.1">
    <property type="nucleotide sequence ID" value="NZ_CP107020.1"/>
</dbReference>
<feature type="transmembrane region" description="Helical" evidence="1">
    <location>
        <begin position="52"/>
        <end position="72"/>
    </location>
</feature>
<evidence type="ECO:0000256" key="1">
    <source>
        <dbReference type="SAM" id="Phobius"/>
    </source>
</evidence>